<dbReference type="InterPro" id="IPR039119">
    <property type="entry name" value="ABT1/Esf2"/>
</dbReference>
<dbReference type="InterPro" id="IPR000504">
    <property type="entry name" value="RRM_dom"/>
</dbReference>
<evidence type="ECO:0000313" key="11">
    <source>
        <dbReference type="Proteomes" id="UP000294003"/>
    </source>
</evidence>
<dbReference type="CDD" id="cd12263">
    <property type="entry name" value="RRM_ABT1_like"/>
    <property type="match status" value="1"/>
</dbReference>
<feature type="region of interest" description="Disordered" evidence="8">
    <location>
        <begin position="1"/>
        <end position="114"/>
    </location>
</feature>
<comment type="caution">
    <text evidence="10">The sequence shown here is derived from an EMBL/GenBank/DDBJ whole genome shotgun (WGS) entry which is preliminary data.</text>
</comment>
<feature type="compositionally biased region" description="Basic and acidic residues" evidence="8">
    <location>
        <begin position="60"/>
        <end position="102"/>
    </location>
</feature>
<accession>A0ABY0GRG7</accession>
<evidence type="ECO:0000259" key="9">
    <source>
        <dbReference type="PROSITE" id="PS50102"/>
    </source>
</evidence>
<feature type="domain" description="RRM" evidence="9">
    <location>
        <begin position="133"/>
        <end position="213"/>
    </location>
</feature>
<dbReference type="Proteomes" id="UP000294003">
    <property type="component" value="Unassembled WGS sequence"/>
</dbReference>
<evidence type="ECO:0000256" key="2">
    <source>
        <dbReference type="ARBA" id="ARBA00005819"/>
    </source>
</evidence>
<dbReference type="Gene3D" id="3.30.70.330">
    <property type="match status" value="1"/>
</dbReference>
<dbReference type="PANTHER" id="PTHR12311">
    <property type="entry name" value="ACTIVATOR OF BASAL TRANSCRIPTION 1"/>
    <property type="match status" value="1"/>
</dbReference>
<dbReference type="PANTHER" id="PTHR12311:SF7">
    <property type="entry name" value="ACTIVATOR OF BASAL TRANSCRIPTION 1"/>
    <property type="match status" value="1"/>
</dbReference>
<protein>
    <recommendedName>
        <fullName evidence="6">18S rRNA factor 2</fullName>
    </recommendedName>
</protein>
<organism evidence="10 11">
    <name type="scientific">Monosporascus cannonballus</name>
    <dbReference type="NCBI Taxonomy" id="155416"/>
    <lineage>
        <taxon>Eukaryota</taxon>
        <taxon>Fungi</taxon>
        <taxon>Dikarya</taxon>
        <taxon>Ascomycota</taxon>
        <taxon>Pezizomycotina</taxon>
        <taxon>Sordariomycetes</taxon>
        <taxon>Xylariomycetidae</taxon>
        <taxon>Xylariales</taxon>
        <taxon>Xylariales incertae sedis</taxon>
        <taxon>Monosporascus</taxon>
    </lineage>
</organism>
<evidence type="ECO:0000256" key="1">
    <source>
        <dbReference type="ARBA" id="ARBA00004604"/>
    </source>
</evidence>
<dbReference type="InterPro" id="IPR035979">
    <property type="entry name" value="RBD_domain_sf"/>
</dbReference>
<feature type="compositionally biased region" description="Polar residues" evidence="8">
    <location>
        <begin position="294"/>
        <end position="303"/>
    </location>
</feature>
<keyword evidence="11" id="KW-1185">Reference proteome</keyword>
<feature type="compositionally biased region" description="Acidic residues" evidence="8">
    <location>
        <begin position="47"/>
        <end position="57"/>
    </location>
</feature>
<evidence type="ECO:0000256" key="6">
    <source>
        <dbReference type="ARBA" id="ARBA00032634"/>
    </source>
</evidence>
<comment type="similarity">
    <text evidence="2">Belongs to the ESF2/ABP1 family.</text>
</comment>
<dbReference type="EMBL" id="QJNS01000707">
    <property type="protein sequence ID" value="RYO75197.1"/>
    <property type="molecule type" value="Genomic_DNA"/>
</dbReference>
<dbReference type="SMART" id="SM00360">
    <property type="entry name" value="RRM"/>
    <property type="match status" value="1"/>
</dbReference>
<dbReference type="PROSITE" id="PS50102">
    <property type="entry name" value="RRM"/>
    <property type="match status" value="1"/>
</dbReference>
<keyword evidence="4" id="KW-0539">Nucleus</keyword>
<gene>
    <name evidence="10" type="ORF">DL762_010126</name>
</gene>
<evidence type="ECO:0000256" key="7">
    <source>
        <dbReference type="PROSITE-ProRule" id="PRU00176"/>
    </source>
</evidence>
<evidence type="ECO:0000313" key="10">
    <source>
        <dbReference type="EMBL" id="RYO75197.1"/>
    </source>
</evidence>
<keyword evidence="3 7" id="KW-0694">RNA-binding</keyword>
<dbReference type="SUPFAM" id="SSF54928">
    <property type="entry name" value="RNA-binding domain, RBD"/>
    <property type="match status" value="1"/>
</dbReference>
<evidence type="ECO:0000256" key="3">
    <source>
        <dbReference type="ARBA" id="ARBA00022884"/>
    </source>
</evidence>
<evidence type="ECO:0000256" key="5">
    <source>
        <dbReference type="ARBA" id="ARBA00025024"/>
    </source>
</evidence>
<feature type="region of interest" description="Disordered" evidence="8">
    <location>
        <begin position="282"/>
        <end position="340"/>
    </location>
</feature>
<dbReference type="InterPro" id="IPR034353">
    <property type="entry name" value="ABT1/ESF2_RRM"/>
</dbReference>
<comment type="function">
    <text evidence="5">Involved in the small subunit (SSU) processome assembly and function, and in the 18S rRNA synthesis. Required for the early cleavages at sites A0, A1 and A2.</text>
</comment>
<dbReference type="InterPro" id="IPR012677">
    <property type="entry name" value="Nucleotide-bd_a/b_plait_sf"/>
</dbReference>
<sequence>MAPEKRNNFLDADESEDDGSQGYDSEAEELRKGGRSAKRRKFSEYEAASDSDGEDTVSVDGDKDEVSHINEDLQRGEGEKTLKQSEESQKDEVSQVDDKNARPTDAATELPDVTRPLTKKNLVASEKATRKSGLVYVSRIPPYMKPTKLRQLLEPYGTINRIFLSPEDPQEHARRVKAGGNKKRMYIDGWIEFVNKKDAKNVVDLLNARTIGGPKGSYYRDDIWSLRYLKGFKWNHLTEQIAAEAAERTSRMRAEISKSARENKEFVRNIEKAKMLDGIQSKAAAKKSKAEGSPNATTTLTDGTSDRGSKSVRQFKQASVGRKAAEKAPDEAKRVLSKLF</sequence>
<comment type="subcellular location">
    <subcellularLocation>
        <location evidence="1">Nucleus</location>
        <location evidence="1">Nucleolus</location>
    </subcellularLocation>
</comment>
<name>A0ABY0GRG7_9PEZI</name>
<dbReference type="Pfam" id="PF00076">
    <property type="entry name" value="RRM_1"/>
    <property type="match status" value="1"/>
</dbReference>
<reference evidence="10 11" key="1">
    <citation type="submission" date="2018-06" db="EMBL/GenBank/DDBJ databases">
        <title>Complete Genomes of Monosporascus.</title>
        <authorList>
            <person name="Robinson A.J."/>
            <person name="Natvig D.O."/>
        </authorList>
    </citation>
    <scope>NUCLEOTIDE SEQUENCE [LARGE SCALE GENOMIC DNA]</scope>
    <source>
        <strain evidence="10 11">CBS 609.92</strain>
    </source>
</reference>
<feature type="compositionally biased region" description="Basic and acidic residues" evidence="8">
    <location>
        <begin position="323"/>
        <end position="334"/>
    </location>
</feature>
<evidence type="ECO:0000256" key="4">
    <source>
        <dbReference type="ARBA" id="ARBA00023242"/>
    </source>
</evidence>
<proteinExistence type="inferred from homology"/>
<evidence type="ECO:0000256" key="8">
    <source>
        <dbReference type="SAM" id="MobiDB-lite"/>
    </source>
</evidence>